<keyword evidence="1" id="KW-0539">Nucleus</keyword>
<name>A0A4P9W2G7_9FUNG</name>
<dbReference type="EMBL" id="KZ998961">
    <property type="protein sequence ID" value="RKO85565.1"/>
    <property type="molecule type" value="Genomic_DNA"/>
</dbReference>
<comment type="subcellular location">
    <subcellularLocation>
        <location evidence="1">Nucleus</location>
    </subcellularLocation>
</comment>
<evidence type="ECO:0000313" key="3">
    <source>
        <dbReference type="EMBL" id="RKO85565.1"/>
    </source>
</evidence>
<gene>
    <name evidence="3" type="ORF">BDK51DRAFT_25477</name>
</gene>
<evidence type="ECO:0000313" key="4">
    <source>
        <dbReference type="Proteomes" id="UP000269721"/>
    </source>
</evidence>
<dbReference type="GO" id="GO:0005634">
    <property type="term" value="C:nucleus"/>
    <property type="evidence" value="ECO:0007669"/>
    <property type="project" value="UniProtKB-SubCell"/>
</dbReference>
<keyword evidence="4" id="KW-1185">Reference proteome</keyword>
<dbReference type="PANTHER" id="PTHR32075">
    <property type="entry name" value="ISWI CHROMATIN-REMODELING COMPLEX SUBUNIT YPL216W-RELATED"/>
    <property type="match status" value="1"/>
</dbReference>
<dbReference type="Pfam" id="PF10537">
    <property type="entry name" value="WAC_Acf1_DNA_bd"/>
    <property type="match status" value="1"/>
</dbReference>
<protein>
    <submittedName>
        <fullName evidence="3">ATP-utilizing chromatin assembly and remodelling N-terminal-domain-containing protein</fullName>
    </submittedName>
</protein>
<dbReference type="OrthoDB" id="332390at2759"/>
<dbReference type="Proteomes" id="UP000269721">
    <property type="component" value="Unassembled WGS sequence"/>
</dbReference>
<dbReference type="GO" id="GO:0000781">
    <property type="term" value="C:chromosome, telomeric region"/>
    <property type="evidence" value="ECO:0007669"/>
    <property type="project" value="GOC"/>
</dbReference>
<sequence length="217" mass="25303">MPLLKRKPHDLIPLLPEEEWPDMEAEVYQVDASGEIFLNYDDYLARAMLYQKRVFSCEKTGRLNLTYAEAVNSEREVKRTMDRLFPEVWRKPALEVVHYCSMDLNKLSTTLYDFFKDRLYIGEEVFAEIDGCTYSGTVLTQLDPTPEPPQATPSTKFEILLRQDLHALFGPDSDGKHVVEMCNIRRDRVVLSKQNFRRFARQVATKEVYMGAPWIVK</sequence>
<dbReference type="PANTHER" id="PTHR32075:SF6">
    <property type="entry name" value="ISWI CHROMATIN-REMODELING COMPLEX SUBUNIT YPL216W-RELATED"/>
    <property type="match status" value="1"/>
</dbReference>
<dbReference type="PROSITE" id="PS51136">
    <property type="entry name" value="WAC"/>
    <property type="match status" value="1"/>
</dbReference>
<dbReference type="AlphaFoldDB" id="A0A4P9W2G7"/>
<proteinExistence type="predicted"/>
<feature type="non-terminal residue" evidence="3">
    <location>
        <position position="217"/>
    </location>
</feature>
<evidence type="ECO:0000256" key="1">
    <source>
        <dbReference type="PROSITE-ProRule" id="PRU00475"/>
    </source>
</evidence>
<dbReference type="GO" id="GO:0031509">
    <property type="term" value="P:subtelomeric heterochromatin formation"/>
    <property type="evidence" value="ECO:0007669"/>
    <property type="project" value="TreeGrafter"/>
</dbReference>
<accession>A0A4P9W2G7</accession>
<dbReference type="InterPro" id="IPR013136">
    <property type="entry name" value="WSTF_Acf1_Cbp146"/>
</dbReference>
<organism evidence="3 4">
    <name type="scientific">Blyttiomyces helicus</name>
    <dbReference type="NCBI Taxonomy" id="388810"/>
    <lineage>
        <taxon>Eukaryota</taxon>
        <taxon>Fungi</taxon>
        <taxon>Fungi incertae sedis</taxon>
        <taxon>Chytridiomycota</taxon>
        <taxon>Chytridiomycota incertae sedis</taxon>
        <taxon>Chytridiomycetes</taxon>
        <taxon>Chytridiomycetes incertae sedis</taxon>
        <taxon>Blyttiomyces</taxon>
    </lineage>
</organism>
<feature type="domain" description="WAC" evidence="2">
    <location>
        <begin position="25"/>
        <end position="131"/>
    </location>
</feature>
<evidence type="ECO:0000259" key="2">
    <source>
        <dbReference type="PROSITE" id="PS51136"/>
    </source>
</evidence>
<reference evidence="4" key="1">
    <citation type="journal article" date="2018" name="Nat. Microbiol.">
        <title>Leveraging single-cell genomics to expand the fungal tree of life.</title>
        <authorList>
            <person name="Ahrendt S.R."/>
            <person name="Quandt C.A."/>
            <person name="Ciobanu D."/>
            <person name="Clum A."/>
            <person name="Salamov A."/>
            <person name="Andreopoulos B."/>
            <person name="Cheng J.F."/>
            <person name="Woyke T."/>
            <person name="Pelin A."/>
            <person name="Henrissat B."/>
            <person name="Reynolds N.K."/>
            <person name="Benny G.L."/>
            <person name="Smith M.E."/>
            <person name="James T.Y."/>
            <person name="Grigoriev I.V."/>
        </authorList>
    </citation>
    <scope>NUCLEOTIDE SEQUENCE [LARGE SCALE GENOMIC DNA]</scope>
</reference>